<evidence type="ECO:0000313" key="1">
    <source>
        <dbReference type="EMBL" id="KAF7833584.1"/>
    </source>
</evidence>
<dbReference type="Proteomes" id="UP000634136">
    <property type="component" value="Unassembled WGS sequence"/>
</dbReference>
<gene>
    <name evidence="1" type="ORF">G2W53_015917</name>
</gene>
<proteinExistence type="predicted"/>
<sequence>MAKFEGVGGFGGLKRNRKE</sequence>
<name>A0A834WWF9_9FABA</name>
<keyword evidence="2" id="KW-1185">Reference proteome</keyword>
<protein>
    <submittedName>
        <fullName evidence="1">Uncharacterized protein</fullName>
    </submittedName>
</protein>
<organism evidence="1 2">
    <name type="scientific">Senna tora</name>
    <dbReference type="NCBI Taxonomy" id="362788"/>
    <lineage>
        <taxon>Eukaryota</taxon>
        <taxon>Viridiplantae</taxon>
        <taxon>Streptophyta</taxon>
        <taxon>Embryophyta</taxon>
        <taxon>Tracheophyta</taxon>
        <taxon>Spermatophyta</taxon>
        <taxon>Magnoliopsida</taxon>
        <taxon>eudicotyledons</taxon>
        <taxon>Gunneridae</taxon>
        <taxon>Pentapetalae</taxon>
        <taxon>rosids</taxon>
        <taxon>fabids</taxon>
        <taxon>Fabales</taxon>
        <taxon>Fabaceae</taxon>
        <taxon>Caesalpinioideae</taxon>
        <taxon>Cassia clade</taxon>
        <taxon>Senna</taxon>
    </lineage>
</organism>
<dbReference type="AlphaFoldDB" id="A0A834WWF9"/>
<dbReference type="EMBL" id="JAAIUW010000005">
    <property type="protein sequence ID" value="KAF7833584.1"/>
    <property type="molecule type" value="Genomic_DNA"/>
</dbReference>
<evidence type="ECO:0000313" key="2">
    <source>
        <dbReference type="Proteomes" id="UP000634136"/>
    </source>
</evidence>
<reference evidence="1" key="1">
    <citation type="submission" date="2020-09" db="EMBL/GenBank/DDBJ databases">
        <title>Genome-Enabled Discovery of Anthraquinone Biosynthesis in Senna tora.</title>
        <authorList>
            <person name="Kang S.-H."/>
            <person name="Pandey R.P."/>
            <person name="Lee C.-M."/>
            <person name="Sim J.-S."/>
            <person name="Jeong J.-T."/>
            <person name="Choi B.-S."/>
            <person name="Jung M."/>
            <person name="Ginzburg D."/>
            <person name="Zhao K."/>
            <person name="Won S.Y."/>
            <person name="Oh T.-J."/>
            <person name="Yu Y."/>
            <person name="Kim N.-H."/>
            <person name="Lee O.R."/>
            <person name="Lee T.-H."/>
            <person name="Bashyal P."/>
            <person name="Kim T.-S."/>
            <person name="Lee W.-H."/>
            <person name="Kawkins C."/>
            <person name="Kim C.-K."/>
            <person name="Kim J.S."/>
            <person name="Ahn B.O."/>
            <person name="Rhee S.Y."/>
            <person name="Sohng J.K."/>
        </authorList>
    </citation>
    <scope>NUCLEOTIDE SEQUENCE</scope>
    <source>
        <tissue evidence="1">Leaf</tissue>
    </source>
</reference>
<accession>A0A834WWF9</accession>
<comment type="caution">
    <text evidence="1">The sequence shown here is derived from an EMBL/GenBank/DDBJ whole genome shotgun (WGS) entry which is preliminary data.</text>
</comment>